<dbReference type="EMBL" id="JAVDSB010000011">
    <property type="protein sequence ID" value="MDR6553697.1"/>
    <property type="molecule type" value="Genomic_DNA"/>
</dbReference>
<dbReference type="Proteomes" id="UP001267290">
    <property type="component" value="Unassembled WGS sequence"/>
</dbReference>
<name>A0ABU1P3A4_9BACL</name>
<reference evidence="1 2" key="1">
    <citation type="submission" date="2023-07" db="EMBL/GenBank/DDBJ databases">
        <title>Sorghum-associated microbial communities from plants grown in Nebraska, USA.</title>
        <authorList>
            <person name="Schachtman D."/>
        </authorList>
    </citation>
    <scope>NUCLEOTIDE SEQUENCE [LARGE SCALE GENOMIC DNA]</scope>
    <source>
        <strain evidence="1 2">CC258</strain>
    </source>
</reference>
<accession>A0ABU1P3A4</accession>
<evidence type="ECO:0000313" key="2">
    <source>
        <dbReference type="Proteomes" id="UP001267290"/>
    </source>
</evidence>
<organism evidence="1 2">
    <name type="scientific">Paenibacillus qinlingensis</name>
    <dbReference type="NCBI Taxonomy" id="1837343"/>
    <lineage>
        <taxon>Bacteria</taxon>
        <taxon>Bacillati</taxon>
        <taxon>Bacillota</taxon>
        <taxon>Bacilli</taxon>
        <taxon>Bacillales</taxon>
        <taxon>Paenibacillaceae</taxon>
        <taxon>Paenibacillus</taxon>
    </lineage>
</organism>
<gene>
    <name evidence="1" type="ORF">J2736_004904</name>
</gene>
<evidence type="ECO:0000313" key="1">
    <source>
        <dbReference type="EMBL" id="MDR6553697.1"/>
    </source>
</evidence>
<proteinExistence type="predicted"/>
<protein>
    <submittedName>
        <fullName evidence="1">Uncharacterized protein</fullName>
    </submittedName>
</protein>
<comment type="caution">
    <text evidence="1">The sequence shown here is derived from an EMBL/GenBank/DDBJ whole genome shotgun (WGS) entry which is preliminary data.</text>
</comment>
<sequence>MQIVAYYIADNGELVKVTNSYFDTATGTLIFKVSHFSQSRPLHRLPVLILP</sequence>
<keyword evidence="2" id="KW-1185">Reference proteome</keyword>